<evidence type="ECO:0000313" key="3">
    <source>
        <dbReference type="EMBL" id="GLY81844.1"/>
    </source>
</evidence>
<reference evidence="3" key="1">
    <citation type="submission" date="2023-03" db="EMBL/GenBank/DDBJ databases">
        <title>Actinoallomurus iriomotensis NBRC 103681.</title>
        <authorList>
            <person name="Ichikawa N."/>
            <person name="Sato H."/>
            <person name="Tonouchi N."/>
        </authorList>
    </citation>
    <scope>NUCLEOTIDE SEQUENCE</scope>
    <source>
        <strain evidence="3">NBRC 103681</strain>
    </source>
</reference>
<dbReference type="EMBL" id="BSTJ01000023">
    <property type="protein sequence ID" value="GLY81844.1"/>
    <property type="molecule type" value="Genomic_DNA"/>
</dbReference>
<evidence type="ECO:0000259" key="2">
    <source>
        <dbReference type="Pfam" id="PF05065"/>
    </source>
</evidence>
<dbReference type="Proteomes" id="UP001165135">
    <property type="component" value="Unassembled WGS sequence"/>
</dbReference>
<gene>
    <name evidence="3" type="ORF">Airi01_101110</name>
</gene>
<feature type="domain" description="Phage capsid-like C-terminal" evidence="2">
    <location>
        <begin position="135"/>
        <end position="409"/>
    </location>
</feature>
<dbReference type="NCBIfam" id="TIGR01554">
    <property type="entry name" value="major_cap_HK97"/>
    <property type="match status" value="1"/>
</dbReference>
<evidence type="ECO:0000256" key="1">
    <source>
        <dbReference type="ARBA" id="ARBA00004328"/>
    </source>
</evidence>
<sequence>MSERLKTLIEEQNRVWTRMQEITGAAETEGRDMTAEERTNWDEAEARLTEVSGDIERLNRMATLDKVDRSQLVAPPTFDEPDERRDVNEDVEARYAEAFGQYMRRGMTRLSGEQQDLLSTRFEARAGATQDDTLGGYLVPEGYRAVLTETMKAFGGILQLATVITTATGQDLPWPTNDDTGNEGEFLGENQPVNEQNVTFGQRKLSAYTVNSKMVRLPVQLLQDSAFDLNTWLPRKQGERIGRRAARAFATGSGAEQPEGILTNCTVGKQGASGQTTSITYDDLVDLEHSIDPAYRNTAQYVMADGMLKAIRKLKDSQGRPLWVPIPAPGFPATINGFTYAIDNSFPAPAASAKTVLFGDIRAGYIIRQVLAVQALRLTERYADYLQVGFLAFSRLDGKPDDPAAIRCYQHAAS</sequence>
<organism evidence="3 4">
    <name type="scientific">Actinoallomurus iriomotensis</name>
    <dbReference type="NCBI Taxonomy" id="478107"/>
    <lineage>
        <taxon>Bacteria</taxon>
        <taxon>Bacillati</taxon>
        <taxon>Actinomycetota</taxon>
        <taxon>Actinomycetes</taxon>
        <taxon>Streptosporangiales</taxon>
        <taxon>Thermomonosporaceae</taxon>
        <taxon>Actinoallomurus</taxon>
    </lineage>
</organism>
<accession>A0A9W6RU26</accession>
<protein>
    <submittedName>
        <fullName evidence="3">Phage capsid protein</fullName>
    </submittedName>
</protein>
<name>A0A9W6RU26_9ACTN</name>
<dbReference type="InterPro" id="IPR024455">
    <property type="entry name" value="Phage_capsid"/>
</dbReference>
<dbReference type="AlphaFoldDB" id="A0A9W6RU26"/>
<proteinExistence type="predicted"/>
<dbReference type="InterPro" id="IPR054612">
    <property type="entry name" value="Phage_capsid-like_C"/>
</dbReference>
<comment type="caution">
    <text evidence="3">The sequence shown here is derived from an EMBL/GenBank/DDBJ whole genome shotgun (WGS) entry which is preliminary data.</text>
</comment>
<dbReference type="SUPFAM" id="SSF56563">
    <property type="entry name" value="Major capsid protein gp5"/>
    <property type="match status" value="1"/>
</dbReference>
<evidence type="ECO:0000313" key="4">
    <source>
        <dbReference type="Proteomes" id="UP001165135"/>
    </source>
</evidence>
<dbReference type="Gene3D" id="3.30.2400.10">
    <property type="entry name" value="Major capsid protein gp5"/>
    <property type="match status" value="1"/>
</dbReference>
<comment type="subcellular location">
    <subcellularLocation>
        <location evidence="1">Virion</location>
    </subcellularLocation>
</comment>
<dbReference type="Pfam" id="PF05065">
    <property type="entry name" value="Phage_capsid"/>
    <property type="match status" value="1"/>
</dbReference>
<dbReference type="RefSeq" id="WP_285636839.1">
    <property type="nucleotide sequence ID" value="NZ_BSTJ01000023.1"/>
</dbReference>